<dbReference type="STRING" id="1129794.C427_4148"/>
<dbReference type="OrthoDB" id="9770826at2"/>
<dbReference type="eggNOG" id="COG5621">
    <property type="taxonomic scope" value="Bacteria"/>
</dbReference>
<dbReference type="PROSITE" id="PS51257">
    <property type="entry name" value="PROKAR_LIPOPROTEIN"/>
    <property type="match status" value="1"/>
</dbReference>
<proteinExistence type="predicted"/>
<dbReference type="PANTHER" id="PTHR38591:SF1">
    <property type="entry name" value="BLL1000 PROTEIN"/>
    <property type="match status" value="1"/>
</dbReference>
<sequence>MFESIAKYLVLFLLVSVVTACSKKSDNKEQATDAMFSGLSRNSLSQQTPANSDAVNISSEAFANVVPGYNITFPLDHDSHPEFAVEWWYITANLTDALGNPYALQWTLFRFASDTQSTPWANAQQYMGHVGLRDGKQAWFEERFARGGVGNAGISTTPFNVFIDDWQWLAQSTEMFPSTLEFTIDKQIKVNLNFTADKPFVKHGEQGFSRKLRNSEQASYYYSQPHIQVSGELELPIGIVKVTGNAWYDHEWTTQYLSPLAQGWDWFSIHLDDGAKLMLFNMRHQQYQDFWSGTLITKNGETIHLSESDIQGEVIQRDKVAGRLLPLHWSIKLVQHQIDIQIAPMQINQWNPGIFSYYEGGTVISGSHSGVGFIELTGY</sequence>
<keyword evidence="4" id="KW-1185">Reference proteome</keyword>
<feature type="chain" id="PRO_5003898998" description="AttH domain-containing protein" evidence="1">
    <location>
        <begin position="21"/>
        <end position="379"/>
    </location>
</feature>
<keyword evidence="1" id="KW-0732">Signal</keyword>
<dbReference type="Pfam" id="PF07143">
    <property type="entry name" value="CrtC"/>
    <property type="match status" value="1"/>
</dbReference>
<dbReference type="InterPro" id="IPR010791">
    <property type="entry name" value="AttH_dom"/>
</dbReference>
<dbReference type="HOGENOM" id="CLU_040626_0_0_6"/>
<protein>
    <recommendedName>
        <fullName evidence="2">AttH domain-containing protein</fullName>
    </recommendedName>
</protein>
<dbReference type="PATRIC" id="fig|1129794.4.peg.4131"/>
<accession>K7AA86</accession>
<organism evidence="3 4">
    <name type="scientific">Paraglaciecola psychrophila 170</name>
    <dbReference type="NCBI Taxonomy" id="1129794"/>
    <lineage>
        <taxon>Bacteria</taxon>
        <taxon>Pseudomonadati</taxon>
        <taxon>Pseudomonadota</taxon>
        <taxon>Gammaproteobacteria</taxon>
        <taxon>Alteromonadales</taxon>
        <taxon>Alteromonadaceae</taxon>
        <taxon>Paraglaciecola</taxon>
    </lineage>
</organism>
<dbReference type="InterPro" id="IPR023374">
    <property type="entry name" value="AttH-like_dom_sf"/>
</dbReference>
<dbReference type="Proteomes" id="UP000011864">
    <property type="component" value="Chromosome"/>
</dbReference>
<evidence type="ECO:0000313" key="3">
    <source>
        <dbReference type="EMBL" id="AGH46253.1"/>
    </source>
</evidence>
<evidence type="ECO:0000259" key="2">
    <source>
        <dbReference type="Pfam" id="PF07143"/>
    </source>
</evidence>
<dbReference type="Pfam" id="PF17186">
    <property type="entry name" value="Lipocalin_9"/>
    <property type="match status" value="1"/>
</dbReference>
<evidence type="ECO:0000256" key="1">
    <source>
        <dbReference type="SAM" id="SignalP"/>
    </source>
</evidence>
<gene>
    <name evidence="3" type="ORF">C427_4148</name>
</gene>
<feature type="domain" description="AttH" evidence="2">
    <location>
        <begin position="85"/>
        <end position="253"/>
    </location>
</feature>
<name>K7AA86_9ALTE</name>
<dbReference type="KEGG" id="gps:C427_4148"/>
<dbReference type="AlphaFoldDB" id="K7AA86"/>
<dbReference type="Gene3D" id="2.40.370.10">
    <property type="entry name" value="AttH-like domain"/>
    <property type="match status" value="2"/>
</dbReference>
<dbReference type="PANTHER" id="PTHR38591">
    <property type="entry name" value="HYDROLASE"/>
    <property type="match status" value="1"/>
</dbReference>
<dbReference type="EMBL" id="CP003837">
    <property type="protein sequence ID" value="AGH46253.1"/>
    <property type="molecule type" value="Genomic_DNA"/>
</dbReference>
<dbReference type="SUPFAM" id="SSF159245">
    <property type="entry name" value="AttH-like"/>
    <property type="match status" value="1"/>
</dbReference>
<dbReference type="RefSeq" id="WP_007641096.1">
    <property type="nucleotide sequence ID" value="NC_020514.1"/>
</dbReference>
<feature type="signal peptide" evidence="1">
    <location>
        <begin position="1"/>
        <end position="20"/>
    </location>
</feature>
<reference evidence="3 4" key="1">
    <citation type="journal article" date="2013" name="Genome Announc.">
        <title>Complete Genome Sequence of Glaciecola psychrophila Strain 170T.</title>
        <authorList>
            <person name="Yin J."/>
            <person name="Chen J."/>
            <person name="Liu G."/>
            <person name="Yu Y."/>
            <person name="Song L."/>
            <person name="Wang X."/>
            <person name="Qu X."/>
        </authorList>
    </citation>
    <scope>NUCLEOTIDE SEQUENCE [LARGE SCALE GENOMIC DNA]</scope>
    <source>
        <strain evidence="3 4">170</strain>
    </source>
</reference>
<evidence type="ECO:0000313" key="4">
    <source>
        <dbReference type="Proteomes" id="UP000011864"/>
    </source>
</evidence>